<organism evidence="4">
    <name type="scientific">Magallana gigas</name>
    <name type="common">Pacific oyster</name>
    <name type="synonym">Crassostrea gigas</name>
    <dbReference type="NCBI Taxonomy" id="29159"/>
    <lineage>
        <taxon>Eukaryota</taxon>
        <taxon>Metazoa</taxon>
        <taxon>Spiralia</taxon>
        <taxon>Lophotrochozoa</taxon>
        <taxon>Mollusca</taxon>
        <taxon>Bivalvia</taxon>
        <taxon>Autobranchia</taxon>
        <taxon>Pteriomorphia</taxon>
        <taxon>Ostreida</taxon>
        <taxon>Ostreoidea</taxon>
        <taxon>Ostreidae</taxon>
        <taxon>Magallana</taxon>
    </lineage>
</organism>
<dbReference type="PANTHER" id="PTHR25462">
    <property type="entry name" value="BONUS, ISOFORM C-RELATED"/>
    <property type="match status" value="1"/>
</dbReference>
<dbReference type="Pfam" id="PF00643">
    <property type="entry name" value="zf-B_box"/>
    <property type="match status" value="1"/>
</dbReference>
<dbReference type="InterPro" id="IPR011042">
    <property type="entry name" value="6-blade_b-propeller_TolB-like"/>
</dbReference>
<evidence type="ECO:0000313" key="4">
    <source>
        <dbReference type="EMBL" id="EKC17224.1"/>
    </source>
</evidence>
<feature type="domain" description="B box-type" evidence="3">
    <location>
        <begin position="1"/>
        <end position="31"/>
    </location>
</feature>
<dbReference type="InParanoid" id="K1PEI6"/>
<dbReference type="PROSITE" id="PS51125">
    <property type="entry name" value="NHL"/>
    <property type="match status" value="1"/>
</dbReference>
<dbReference type="PANTHER" id="PTHR25462:SF305">
    <property type="entry name" value="RING-TYPE DOMAIN-CONTAINING PROTEIN"/>
    <property type="match status" value="1"/>
</dbReference>
<accession>K1PEI6</accession>
<evidence type="ECO:0000256" key="2">
    <source>
        <dbReference type="SAM" id="MobiDB-lite"/>
    </source>
</evidence>
<dbReference type="SUPFAM" id="SSF101898">
    <property type="entry name" value="NHL repeat"/>
    <property type="match status" value="1"/>
</dbReference>
<reference evidence="4" key="1">
    <citation type="journal article" date="2012" name="Nature">
        <title>The oyster genome reveals stress adaptation and complexity of shell formation.</title>
        <authorList>
            <person name="Zhang G."/>
            <person name="Fang X."/>
            <person name="Guo X."/>
            <person name="Li L."/>
            <person name="Luo R."/>
            <person name="Xu F."/>
            <person name="Yang P."/>
            <person name="Zhang L."/>
            <person name="Wang X."/>
            <person name="Qi H."/>
            <person name="Xiong Z."/>
            <person name="Que H."/>
            <person name="Xie Y."/>
            <person name="Holland P.W."/>
            <person name="Paps J."/>
            <person name="Zhu Y."/>
            <person name="Wu F."/>
            <person name="Chen Y."/>
            <person name="Wang J."/>
            <person name="Peng C."/>
            <person name="Meng J."/>
            <person name="Yang L."/>
            <person name="Liu J."/>
            <person name="Wen B."/>
            <person name="Zhang N."/>
            <person name="Huang Z."/>
            <person name="Zhu Q."/>
            <person name="Feng Y."/>
            <person name="Mount A."/>
            <person name="Hedgecock D."/>
            <person name="Xu Z."/>
            <person name="Liu Y."/>
            <person name="Domazet-Loso T."/>
            <person name="Du Y."/>
            <person name="Sun X."/>
            <person name="Zhang S."/>
            <person name="Liu B."/>
            <person name="Cheng P."/>
            <person name="Jiang X."/>
            <person name="Li J."/>
            <person name="Fan D."/>
            <person name="Wang W."/>
            <person name="Fu W."/>
            <person name="Wang T."/>
            <person name="Wang B."/>
            <person name="Zhang J."/>
            <person name="Peng Z."/>
            <person name="Li Y."/>
            <person name="Li N."/>
            <person name="Wang J."/>
            <person name="Chen M."/>
            <person name="He Y."/>
            <person name="Tan F."/>
            <person name="Song X."/>
            <person name="Zheng Q."/>
            <person name="Huang R."/>
            <person name="Yang H."/>
            <person name="Du X."/>
            <person name="Chen L."/>
            <person name="Yang M."/>
            <person name="Gaffney P.M."/>
            <person name="Wang S."/>
            <person name="Luo L."/>
            <person name="She Z."/>
            <person name="Ming Y."/>
            <person name="Huang W."/>
            <person name="Zhang S."/>
            <person name="Huang B."/>
            <person name="Zhang Y."/>
            <person name="Qu T."/>
            <person name="Ni P."/>
            <person name="Miao G."/>
            <person name="Wang J."/>
            <person name="Wang Q."/>
            <person name="Steinberg C.E."/>
            <person name="Wang H."/>
            <person name="Li N."/>
            <person name="Qian L."/>
            <person name="Zhang G."/>
            <person name="Li Y."/>
            <person name="Yang H."/>
            <person name="Liu X."/>
            <person name="Wang J."/>
            <person name="Yin Y."/>
            <person name="Wang J."/>
        </authorList>
    </citation>
    <scope>NUCLEOTIDE SEQUENCE [LARGE SCALE GENOMIC DNA]</scope>
    <source>
        <strain evidence="4">05x7-T-G4-1.051#20</strain>
    </source>
</reference>
<gene>
    <name evidence="4" type="ORF">CGI_10001581</name>
</gene>
<dbReference type="InterPro" id="IPR000315">
    <property type="entry name" value="Znf_B-box"/>
</dbReference>
<dbReference type="InterPro" id="IPR001258">
    <property type="entry name" value="NHL_repeat"/>
</dbReference>
<dbReference type="Gene3D" id="2.120.10.30">
    <property type="entry name" value="TolB, C-terminal domain"/>
    <property type="match status" value="1"/>
</dbReference>
<dbReference type="AlphaFoldDB" id="K1PEI6"/>
<feature type="region of interest" description="Disordered" evidence="2">
    <location>
        <begin position="240"/>
        <end position="263"/>
    </location>
</feature>
<dbReference type="CDD" id="cd19756">
    <property type="entry name" value="Bbox2"/>
    <property type="match status" value="1"/>
</dbReference>
<dbReference type="PROSITE" id="PS50119">
    <property type="entry name" value="ZF_BBOX"/>
    <property type="match status" value="2"/>
</dbReference>
<dbReference type="GO" id="GO:0005654">
    <property type="term" value="C:nucleoplasm"/>
    <property type="evidence" value="ECO:0007669"/>
    <property type="project" value="TreeGrafter"/>
</dbReference>
<feature type="compositionally biased region" description="Low complexity" evidence="2">
    <location>
        <begin position="250"/>
        <end position="260"/>
    </location>
</feature>
<feature type="domain" description="B box-type" evidence="3">
    <location>
        <begin position="35"/>
        <end position="77"/>
    </location>
</feature>
<evidence type="ECO:0000259" key="3">
    <source>
        <dbReference type="PROSITE" id="PS50119"/>
    </source>
</evidence>
<proteinExistence type="predicted"/>
<evidence type="ECO:0000256" key="1">
    <source>
        <dbReference type="ARBA" id="ARBA00022737"/>
    </source>
</evidence>
<protein>
    <submittedName>
        <fullName evidence="4">Tripartite motif-containing protein 2</fullName>
    </submittedName>
</protein>
<name>K1PEI6_MAGGI</name>
<keyword evidence="1" id="KW-0677">Repeat</keyword>
<dbReference type="GO" id="GO:0061630">
    <property type="term" value="F:ubiquitin protein ligase activity"/>
    <property type="evidence" value="ECO:0007669"/>
    <property type="project" value="TreeGrafter"/>
</dbReference>
<dbReference type="GO" id="GO:0008270">
    <property type="term" value="F:zinc ion binding"/>
    <property type="evidence" value="ECO:0007669"/>
    <property type="project" value="InterPro"/>
</dbReference>
<dbReference type="Gene3D" id="3.30.160.60">
    <property type="entry name" value="Classic Zinc Finger"/>
    <property type="match status" value="1"/>
</dbReference>
<dbReference type="InterPro" id="IPR047153">
    <property type="entry name" value="TRIM45/56/19-like"/>
</dbReference>
<dbReference type="SUPFAM" id="SSF57845">
    <property type="entry name" value="B-box zinc-binding domain"/>
    <property type="match status" value="1"/>
</dbReference>
<sequence>MYCAVCDKYLCKACEKDHLSDQSKEHKVVPFEKRRYIPKCQKHSSKICEHYCEQCDIPICATCASSEEHHGHKFIDITKTMDNKKEIIQKDLQELKKSIYLKYQEIASIFPVQKSALNENSQKLTTEINKHGEDLHREINTIVRNMKSNVEEMDTKHLAVLDKQEDEIKHTISEITQTIAELKTLLDSNDVSRVSAYKSRNDEFRRLPPKLTVSLPSFTPQKINKEQLYQQFGSLSASSIKTEERGYTMESPDSESSPSDRPLIDVPRITTLINTEYRGLLNSLRSVSCLSDEEMWTCGDDNIMRLYNLSGELVKSVQTKSGNDPQDIAVTRSGDLVYTDIDYRTVNMVKNTQIQTVIRLRGWKPCCVCSTSSGDPLVVMDSDDGKQAKVVCYSGSTEKQSIQYDDKGQPLYSSVNIKYISENRNLDICVSDCDARAVVVVNQAGKLRFTYTGPPSTTKGSFYPLGITTDSQGRILTADCDNLRIHILDQDGQFLRYIDNCHLQSPWGLCVDTRDNLFVAEWTGKVKKIQYNI</sequence>
<dbReference type="HOGENOM" id="CLU_007742_5_1_1"/>
<dbReference type="EMBL" id="JH823179">
    <property type="protein sequence ID" value="EKC17224.1"/>
    <property type="molecule type" value="Genomic_DNA"/>
</dbReference>